<gene>
    <name evidence="2" type="ORF">L21_1678</name>
</gene>
<proteinExistence type="predicted"/>
<evidence type="ECO:0000313" key="3">
    <source>
        <dbReference type="Proteomes" id="UP000184671"/>
    </source>
</evidence>
<sequence length="181" mass="21115">METKVEEMVKNLFDWKNVRIREDTYTRLSALGSMKDSFDDVINRLLDFYEFPPSKSIDDLRKYAALPEDAEHAEAAFKLLEAIASLGDDISFTLVIDRHDTSDLPLDEKRKNMAIFHRNKTRFAIVKTARLGQAYVYVPTRYPDAVSPYPEWKYLGNVYDKDSLARVIKNLQNYYDTMIIE</sequence>
<evidence type="ECO:0000256" key="1">
    <source>
        <dbReference type="ARBA" id="ARBA00022649"/>
    </source>
</evidence>
<dbReference type="Pfam" id="PF02697">
    <property type="entry name" value="VAPB_antitox"/>
    <property type="match status" value="1"/>
</dbReference>
<accession>A0A1M4MLM1</accession>
<keyword evidence="1" id="KW-1277">Toxin-antitoxin system</keyword>
<dbReference type="AlphaFoldDB" id="A0A1M4MLM1"/>
<dbReference type="RefSeq" id="WP_074370008.1">
    <property type="nucleotide sequence ID" value="NZ_FMID01000041.1"/>
</dbReference>
<dbReference type="Proteomes" id="UP000184671">
    <property type="component" value="Unassembled WGS sequence"/>
</dbReference>
<name>A0A1M4MLM1_9EURY</name>
<dbReference type="EMBL" id="FMID01000041">
    <property type="protein sequence ID" value="SCL75766.1"/>
    <property type="molecule type" value="Genomic_DNA"/>
</dbReference>
<dbReference type="InterPro" id="IPR003847">
    <property type="entry name" value="Put_antitoxin"/>
</dbReference>
<evidence type="ECO:0000313" key="2">
    <source>
        <dbReference type="EMBL" id="SCL75766.1"/>
    </source>
</evidence>
<dbReference type="OrthoDB" id="110778at2157"/>
<protein>
    <submittedName>
        <fullName evidence="2">Uncharacterized protein</fullName>
    </submittedName>
</protein>
<reference evidence="2 3" key="1">
    <citation type="submission" date="2016-08" db="EMBL/GenBank/DDBJ databases">
        <authorList>
            <person name="Seilhamer J.J."/>
        </authorList>
    </citation>
    <scope>NUCLEOTIDE SEQUENCE [LARGE SCALE GENOMIC DNA]</scope>
    <source>
        <strain evidence="2">L21-II-0</strain>
    </source>
</reference>
<dbReference type="STRING" id="118126.L21_1678"/>
<organism evidence="2 3">
    <name type="scientific">Methanoculleus chikugoensis</name>
    <dbReference type="NCBI Taxonomy" id="118126"/>
    <lineage>
        <taxon>Archaea</taxon>
        <taxon>Methanobacteriati</taxon>
        <taxon>Methanobacteriota</taxon>
        <taxon>Stenosarchaea group</taxon>
        <taxon>Methanomicrobia</taxon>
        <taxon>Methanomicrobiales</taxon>
        <taxon>Methanomicrobiaceae</taxon>
        <taxon>Methanoculleus</taxon>
    </lineage>
</organism>